<dbReference type="Proteomes" id="UP000186176">
    <property type="component" value="Unassembled WGS sequence"/>
</dbReference>
<feature type="signal peptide" evidence="2">
    <location>
        <begin position="1"/>
        <end position="24"/>
    </location>
</feature>
<gene>
    <name evidence="3" type="ORF">cubi_01138</name>
</gene>
<name>A0A1J4MJB5_9CRYT</name>
<dbReference type="EMBL" id="LRBP01000012">
    <property type="protein sequence ID" value="OII74294.1"/>
    <property type="molecule type" value="Genomic_DNA"/>
</dbReference>
<evidence type="ECO:0000256" key="2">
    <source>
        <dbReference type="SAM" id="SignalP"/>
    </source>
</evidence>
<sequence>METFIKTAVLILFFIAINLDSGHEQFLELVSNHEYSFIRSRQNAWDIANENNEIFNSPRKRVNEEMNFSDYKWNINYDQPFSSQISQIILVVLAIVILICVILSLICCFYSVPKEEDFTKKNGIYYFENEKRPEEFVPIYQKNAQSRRYILTGEIPKNIEYED</sequence>
<dbReference type="AlphaFoldDB" id="A0A1J4MJB5"/>
<evidence type="ECO:0000313" key="4">
    <source>
        <dbReference type="Proteomes" id="UP000186176"/>
    </source>
</evidence>
<keyword evidence="1" id="KW-0812">Transmembrane</keyword>
<dbReference type="GeneID" id="39977929"/>
<dbReference type="VEuPathDB" id="CryptoDB:cubi_01138"/>
<keyword evidence="1" id="KW-0472">Membrane</keyword>
<organism evidence="3 4">
    <name type="scientific">Cryptosporidium ubiquitum</name>
    <dbReference type="NCBI Taxonomy" id="857276"/>
    <lineage>
        <taxon>Eukaryota</taxon>
        <taxon>Sar</taxon>
        <taxon>Alveolata</taxon>
        <taxon>Apicomplexa</taxon>
        <taxon>Conoidasida</taxon>
        <taxon>Coccidia</taxon>
        <taxon>Eucoccidiorida</taxon>
        <taxon>Eimeriorina</taxon>
        <taxon>Cryptosporidiidae</taxon>
        <taxon>Cryptosporidium</taxon>
    </lineage>
</organism>
<dbReference type="OrthoDB" id="342099at2759"/>
<protein>
    <submittedName>
        <fullName evidence="3">Uncharacterized protein</fullName>
    </submittedName>
</protein>
<evidence type="ECO:0000313" key="3">
    <source>
        <dbReference type="EMBL" id="OII74294.1"/>
    </source>
</evidence>
<proteinExistence type="predicted"/>
<feature type="transmembrane region" description="Helical" evidence="1">
    <location>
        <begin position="88"/>
        <end position="112"/>
    </location>
</feature>
<feature type="chain" id="PRO_5013266872" evidence="2">
    <location>
        <begin position="25"/>
        <end position="163"/>
    </location>
</feature>
<dbReference type="RefSeq" id="XP_028875487.1">
    <property type="nucleotide sequence ID" value="XM_029018150.1"/>
</dbReference>
<keyword evidence="1" id="KW-1133">Transmembrane helix</keyword>
<comment type="caution">
    <text evidence="3">The sequence shown here is derived from an EMBL/GenBank/DDBJ whole genome shotgun (WGS) entry which is preliminary data.</text>
</comment>
<accession>A0A1J4MJB5</accession>
<keyword evidence="2" id="KW-0732">Signal</keyword>
<reference evidence="3 4" key="1">
    <citation type="submission" date="2016-10" db="EMBL/GenBank/DDBJ databases">
        <title>Reductive evolution of mitochondrial metabolism and differential evolution of invasion-related proteins in Cryptosporidium.</title>
        <authorList>
            <person name="Liu S."/>
            <person name="Roellig D.M."/>
            <person name="Guo Y."/>
            <person name="Li N."/>
            <person name="Frace M.A."/>
            <person name="Tang K."/>
            <person name="Zhang L."/>
            <person name="Feng Y."/>
            <person name="Xiao L."/>
        </authorList>
    </citation>
    <scope>NUCLEOTIDE SEQUENCE [LARGE SCALE GENOMIC DNA]</scope>
    <source>
        <strain evidence="3">39726</strain>
    </source>
</reference>
<keyword evidence="4" id="KW-1185">Reference proteome</keyword>
<evidence type="ECO:0000256" key="1">
    <source>
        <dbReference type="SAM" id="Phobius"/>
    </source>
</evidence>